<name>A0A2G5EHV1_AQUCA</name>
<protein>
    <submittedName>
        <fullName evidence="1">Uncharacterized protein</fullName>
    </submittedName>
</protein>
<gene>
    <name evidence="1" type="ORF">AQUCO_00800106v1</name>
</gene>
<dbReference type="OrthoDB" id="2016911at2759"/>
<dbReference type="Proteomes" id="UP000230069">
    <property type="component" value="Unassembled WGS sequence"/>
</dbReference>
<organism evidence="1 2">
    <name type="scientific">Aquilegia coerulea</name>
    <name type="common">Rocky mountain columbine</name>
    <dbReference type="NCBI Taxonomy" id="218851"/>
    <lineage>
        <taxon>Eukaryota</taxon>
        <taxon>Viridiplantae</taxon>
        <taxon>Streptophyta</taxon>
        <taxon>Embryophyta</taxon>
        <taxon>Tracheophyta</taxon>
        <taxon>Spermatophyta</taxon>
        <taxon>Magnoliopsida</taxon>
        <taxon>Ranunculales</taxon>
        <taxon>Ranunculaceae</taxon>
        <taxon>Thalictroideae</taxon>
        <taxon>Aquilegia</taxon>
    </lineage>
</organism>
<accession>A0A2G5EHV1</accession>
<dbReference type="EMBL" id="KZ305025">
    <property type="protein sequence ID" value="PIA55147.1"/>
    <property type="molecule type" value="Genomic_DNA"/>
</dbReference>
<evidence type="ECO:0000313" key="2">
    <source>
        <dbReference type="Proteomes" id="UP000230069"/>
    </source>
</evidence>
<sequence>MACVSPFLGSRSEFGRKLSFSCSKSDFTVKEKRFVKFRSHRRLSESLFGRRFRVICCAQEGENKSNGEEPPESLFMKELKKRGMTSSSLLEDKKSNVYEPEELKINEEDRIFSRRSAVSTNIEKDLSNQRERSMQLNSEGFDSTCQTAADPWRNVLFGVWAFNSYNCRVLFRSLLLLWPEFYP</sequence>
<dbReference type="AlphaFoldDB" id="A0A2G5EHV1"/>
<evidence type="ECO:0000313" key="1">
    <source>
        <dbReference type="EMBL" id="PIA55147.1"/>
    </source>
</evidence>
<dbReference type="PANTHER" id="PTHR35699:SF1">
    <property type="entry name" value="F2J10.10 PROTEIN"/>
    <property type="match status" value="1"/>
</dbReference>
<keyword evidence="2" id="KW-1185">Reference proteome</keyword>
<reference evidence="1 2" key="1">
    <citation type="submission" date="2017-09" db="EMBL/GenBank/DDBJ databases">
        <title>WGS assembly of Aquilegia coerulea Goldsmith.</title>
        <authorList>
            <person name="Hodges S."/>
            <person name="Kramer E."/>
            <person name="Nordborg M."/>
            <person name="Tomkins J."/>
            <person name="Borevitz J."/>
            <person name="Derieg N."/>
            <person name="Yan J."/>
            <person name="Mihaltcheva S."/>
            <person name="Hayes R.D."/>
            <person name="Rokhsar D."/>
        </authorList>
    </citation>
    <scope>NUCLEOTIDE SEQUENCE [LARGE SCALE GENOMIC DNA]</scope>
    <source>
        <strain evidence="2">cv. Goldsmith</strain>
    </source>
</reference>
<dbReference type="PANTHER" id="PTHR35699">
    <property type="entry name" value="F2J10.10 PROTEIN"/>
    <property type="match status" value="1"/>
</dbReference>
<proteinExistence type="predicted"/>